<sequence>MSAAACDLERDDDDSCSSHEFDFAEQADKTYVPATVNTKTTTATKTASALMVAASAKAGMEDIDRERINAILLRESGNSSFRRGNEKWMRTATNEYWR</sequence>
<accession>A0AAD8Y3K0</accession>
<gene>
    <name evidence="1" type="ORF">QTG54_011081</name>
</gene>
<evidence type="ECO:0000313" key="2">
    <source>
        <dbReference type="Proteomes" id="UP001224775"/>
    </source>
</evidence>
<reference evidence="1" key="1">
    <citation type="submission" date="2023-06" db="EMBL/GenBank/DDBJ databases">
        <title>Survivors Of The Sea: Transcriptome response of Skeletonema marinoi to long-term dormancy.</title>
        <authorList>
            <person name="Pinder M.I.M."/>
            <person name="Kourtchenko O."/>
            <person name="Robertson E.K."/>
            <person name="Larsson T."/>
            <person name="Maumus F."/>
            <person name="Osuna-Cruz C.M."/>
            <person name="Vancaester E."/>
            <person name="Stenow R."/>
            <person name="Vandepoele K."/>
            <person name="Ploug H."/>
            <person name="Bruchert V."/>
            <person name="Godhe A."/>
            <person name="Topel M."/>
        </authorList>
    </citation>
    <scope>NUCLEOTIDE SEQUENCE</scope>
    <source>
        <strain evidence="1">R05AC</strain>
    </source>
</reference>
<comment type="caution">
    <text evidence="1">The sequence shown here is derived from an EMBL/GenBank/DDBJ whole genome shotgun (WGS) entry which is preliminary data.</text>
</comment>
<organism evidence="1 2">
    <name type="scientific">Skeletonema marinoi</name>
    <dbReference type="NCBI Taxonomy" id="267567"/>
    <lineage>
        <taxon>Eukaryota</taxon>
        <taxon>Sar</taxon>
        <taxon>Stramenopiles</taxon>
        <taxon>Ochrophyta</taxon>
        <taxon>Bacillariophyta</taxon>
        <taxon>Coscinodiscophyceae</taxon>
        <taxon>Thalassiosirophycidae</taxon>
        <taxon>Thalassiosirales</taxon>
        <taxon>Skeletonemataceae</taxon>
        <taxon>Skeletonema</taxon>
        <taxon>Skeletonema marinoi-dohrnii complex</taxon>
    </lineage>
</organism>
<name>A0AAD8Y3K0_9STRA</name>
<protein>
    <submittedName>
        <fullName evidence="1">Uncharacterized protein</fullName>
    </submittedName>
</protein>
<dbReference type="AlphaFoldDB" id="A0AAD8Y3K0"/>
<evidence type="ECO:0000313" key="1">
    <source>
        <dbReference type="EMBL" id="KAK1738412.1"/>
    </source>
</evidence>
<proteinExistence type="predicted"/>
<dbReference type="EMBL" id="JATAAI010000021">
    <property type="protein sequence ID" value="KAK1738412.1"/>
    <property type="molecule type" value="Genomic_DNA"/>
</dbReference>
<dbReference type="Proteomes" id="UP001224775">
    <property type="component" value="Unassembled WGS sequence"/>
</dbReference>
<keyword evidence="2" id="KW-1185">Reference proteome</keyword>